<reference evidence="1 2" key="1">
    <citation type="submission" date="2019-03" db="EMBL/GenBank/DDBJ databases">
        <title>Genomic Encyclopedia of Type Strains, Phase IV (KMG-IV): sequencing the most valuable type-strain genomes for metagenomic binning, comparative biology and taxonomic classification.</title>
        <authorList>
            <person name="Goeker M."/>
        </authorList>
    </citation>
    <scope>NUCLEOTIDE SEQUENCE [LARGE SCALE GENOMIC DNA]</scope>
    <source>
        <strain evidence="1 2">DSM 18577</strain>
    </source>
</reference>
<organism evidence="1 2">
    <name type="scientific">Celerinatantimonas diazotrophica</name>
    <dbReference type="NCBI Taxonomy" id="412034"/>
    <lineage>
        <taxon>Bacteria</taxon>
        <taxon>Pseudomonadati</taxon>
        <taxon>Pseudomonadota</taxon>
        <taxon>Gammaproteobacteria</taxon>
        <taxon>Celerinatantimonadaceae</taxon>
        <taxon>Celerinatantimonas</taxon>
    </lineage>
</organism>
<accession>A0A4R1JM05</accession>
<gene>
    <name evidence="1" type="ORF">EV690_2177</name>
</gene>
<keyword evidence="2" id="KW-1185">Reference proteome</keyword>
<evidence type="ECO:0000313" key="2">
    <source>
        <dbReference type="Proteomes" id="UP000295565"/>
    </source>
</evidence>
<dbReference type="EMBL" id="SMGD01000013">
    <property type="protein sequence ID" value="TCK52076.1"/>
    <property type="molecule type" value="Genomic_DNA"/>
</dbReference>
<dbReference type="AlphaFoldDB" id="A0A4R1JM05"/>
<protein>
    <recommendedName>
        <fullName evidence="3">Acetyltransferase (GNAT) family protein</fullName>
    </recommendedName>
</protein>
<comment type="caution">
    <text evidence="1">The sequence shown here is derived from an EMBL/GenBank/DDBJ whole genome shotgun (WGS) entry which is preliminary data.</text>
</comment>
<dbReference type="InterPro" id="IPR016181">
    <property type="entry name" value="Acyl_CoA_acyltransferase"/>
</dbReference>
<proteinExistence type="predicted"/>
<evidence type="ECO:0008006" key="3">
    <source>
        <dbReference type="Google" id="ProtNLM"/>
    </source>
</evidence>
<sequence length="45" mass="5103">MLKLVLAKAQALGIERVLITADEDNYPSKRVIEANDGPFEEFIQR</sequence>
<dbReference type="Proteomes" id="UP000295565">
    <property type="component" value="Unassembled WGS sequence"/>
</dbReference>
<evidence type="ECO:0000313" key="1">
    <source>
        <dbReference type="EMBL" id="TCK52076.1"/>
    </source>
</evidence>
<dbReference type="SUPFAM" id="SSF55729">
    <property type="entry name" value="Acyl-CoA N-acyltransferases (Nat)"/>
    <property type="match status" value="1"/>
</dbReference>
<name>A0A4R1JM05_9GAMM</name>
<dbReference type="RefSeq" id="WP_396022817.1">
    <property type="nucleotide sequence ID" value="NZ_OU594967.1"/>
</dbReference>